<evidence type="ECO:0000259" key="2">
    <source>
        <dbReference type="PROSITE" id="PS51502"/>
    </source>
</evidence>
<name>A0A4U5NPM2_POPAL</name>
<dbReference type="Gene3D" id="3.30.70.100">
    <property type="match status" value="1"/>
</dbReference>
<gene>
    <name evidence="3" type="ORF">D5086_0000254010</name>
</gene>
<protein>
    <recommendedName>
        <fullName evidence="2">Stress-response A/B barrel domain-containing protein</fullName>
    </recommendedName>
</protein>
<dbReference type="InterPro" id="IPR044662">
    <property type="entry name" value="HS1/DABB1-like"/>
</dbReference>
<dbReference type="STRING" id="43335.A0A4U5NPM2"/>
<dbReference type="InterPro" id="IPR011008">
    <property type="entry name" value="Dimeric_a/b-barrel"/>
</dbReference>
<dbReference type="PROSITE" id="PS51502">
    <property type="entry name" value="S_R_A_B_BARREL"/>
    <property type="match status" value="1"/>
</dbReference>
<comment type="subunit">
    <text evidence="1">Homodimer.</text>
</comment>
<dbReference type="InterPro" id="IPR013097">
    <property type="entry name" value="Dabb"/>
</dbReference>
<dbReference type="SMART" id="SM00886">
    <property type="entry name" value="Dabb"/>
    <property type="match status" value="1"/>
</dbReference>
<evidence type="ECO:0000313" key="3">
    <source>
        <dbReference type="EMBL" id="TKR84820.1"/>
    </source>
</evidence>
<dbReference type="Pfam" id="PF07876">
    <property type="entry name" value="Dabb"/>
    <property type="match status" value="1"/>
</dbReference>
<dbReference type="AlphaFoldDB" id="A0A4U5NPM2"/>
<comment type="caution">
    <text evidence="3">The sequence shown here is derived from an EMBL/GenBank/DDBJ whole genome shotgun (WGS) entry which is preliminary data.</text>
</comment>
<feature type="domain" description="Stress-response A/B barrel" evidence="2">
    <location>
        <begin position="95"/>
        <end position="187"/>
    </location>
</feature>
<dbReference type="PANTHER" id="PTHR33178:SF4">
    <property type="entry name" value="EXPRESSED PROTEIN"/>
    <property type="match status" value="1"/>
</dbReference>
<organism evidence="3">
    <name type="scientific">Populus alba</name>
    <name type="common">White poplar</name>
    <dbReference type="NCBI Taxonomy" id="43335"/>
    <lineage>
        <taxon>Eukaryota</taxon>
        <taxon>Viridiplantae</taxon>
        <taxon>Streptophyta</taxon>
        <taxon>Embryophyta</taxon>
        <taxon>Tracheophyta</taxon>
        <taxon>Spermatophyta</taxon>
        <taxon>Magnoliopsida</taxon>
        <taxon>eudicotyledons</taxon>
        <taxon>Gunneridae</taxon>
        <taxon>Pentapetalae</taxon>
        <taxon>rosids</taxon>
        <taxon>fabids</taxon>
        <taxon>Malpighiales</taxon>
        <taxon>Salicaceae</taxon>
        <taxon>Saliceae</taxon>
        <taxon>Populus</taxon>
    </lineage>
</organism>
<evidence type="ECO:0000256" key="1">
    <source>
        <dbReference type="ARBA" id="ARBA00011738"/>
    </source>
</evidence>
<sequence>MALNIKDPIHVQKLRVKTMETGQFLLRGGGGKKLLSSGSIGHAMHLLYFLYMLSCICYPRKGPDVLLTLASGENASWGVTAVLVGAFGAGAMGEIKHLVVVKFKEGVMIEEIIKGMEKLVSEVDLVKSFEWGEDTEGPEMLTQGFTHSFSMTFDKKEDYAAFQSHPNHVEYSAAFSAAIEKIAVLCFPYVRVKPAA</sequence>
<dbReference type="EMBL" id="RCHU01000976">
    <property type="protein sequence ID" value="TKR84820.1"/>
    <property type="molecule type" value="Genomic_DNA"/>
</dbReference>
<reference evidence="3" key="1">
    <citation type="submission" date="2018-10" db="EMBL/GenBank/DDBJ databases">
        <title>Population genomic analysis revealed the cold adaptation of white poplar.</title>
        <authorList>
            <person name="Liu Y.-J."/>
        </authorList>
    </citation>
    <scope>NUCLEOTIDE SEQUENCE [LARGE SCALE GENOMIC DNA]</scope>
    <source>
        <strain evidence="3">PAL-ZL1</strain>
    </source>
</reference>
<accession>A0A4U5NPM2</accession>
<dbReference type="PANTHER" id="PTHR33178">
    <property type="match status" value="1"/>
</dbReference>
<proteinExistence type="predicted"/>
<dbReference type="SUPFAM" id="SSF54909">
    <property type="entry name" value="Dimeric alpha+beta barrel"/>
    <property type="match status" value="1"/>
</dbReference>